<dbReference type="InterPro" id="IPR006680">
    <property type="entry name" value="Amidohydro-rel"/>
</dbReference>
<evidence type="ECO:0000313" key="4">
    <source>
        <dbReference type="EMBL" id="MFB9524166.1"/>
    </source>
</evidence>
<reference evidence="4 5" key="1">
    <citation type="submission" date="2024-09" db="EMBL/GenBank/DDBJ databases">
        <authorList>
            <person name="Sun Q."/>
            <person name="Mori K."/>
        </authorList>
    </citation>
    <scope>NUCLEOTIDE SEQUENCE [LARGE SCALE GENOMIC DNA]</scope>
    <source>
        <strain evidence="4 5">JCM 4362</strain>
    </source>
</reference>
<proteinExistence type="inferred from homology"/>
<dbReference type="PANTHER" id="PTHR36842">
    <property type="entry name" value="PROTEIN TOLB HOMOLOG"/>
    <property type="match status" value="1"/>
</dbReference>
<dbReference type="SUPFAM" id="SSF51556">
    <property type="entry name" value="Metallo-dependent hydrolases"/>
    <property type="match status" value="1"/>
</dbReference>
<dbReference type="InterPro" id="IPR011059">
    <property type="entry name" value="Metal-dep_hydrolase_composite"/>
</dbReference>
<evidence type="ECO:0000313" key="5">
    <source>
        <dbReference type="Proteomes" id="UP001589718"/>
    </source>
</evidence>
<protein>
    <submittedName>
        <fullName evidence="4">Amidohydrolase family protein</fullName>
    </submittedName>
</protein>
<evidence type="ECO:0000259" key="3">
    <source>
        <dbReference type="Pfam" id="PF01979"/>
    </source>
</evidence>
<dbReference type="SUPFAM" id="SSF51338">
    <property type="entry name" value="Composite domain of metallo-dependent hydrolases"/>
    <property type="match status" value="1"/>
</dbReference>
<dbReference type="InterPro" id="IPR011659">
    <property type="entry name" value="WD40"/>
</dbReference>
<dbReference type="InterPro" id="IPR011042">
    <property type="entry name" value="6-blade_b-propeller_TolB-like"/>
</dbReference>
<organism evidence="4 5">
    <name type="scientific">Streptomyces cremeus</name>
    <dbReference type="NCBI Taxonomy" id="66881"/>
    <lineage>
        <taxon>Bacteria</taxon>
        <taxon>Bacillati</taxon>
        <taxon>Actinomycetota</taxon>
        <taxon>Actinomycetes</taxon>
        <taxon>Kitasatosporales</taxon>
        <taxon>Streptomycetaceae</taxon>
        <taxon>Streptomyces</taxon>
    </lineage>
</organism>
<keyword evidence="5" id="KW-1185">Reference proteome</keyword>
<dbReference type="Proteomes" id="UP001589718">
    <property type="component" value="Unassembled WGS sequence"/>
</dbReference>
<feature type="domain" description="Amidohydrolase-related" evidence="3">
    <location>
        <begin position="631"/>
        <end position="968"/>
    </location>
</feature>
<gene>
    <name evidence="4" type="ORF">ACFFTU_29910</name>
</gene>
<dbReference type="Gene3D" id="3.20.20.140">
    <property type="entry name" value="Metal-dependent hydrolases"/>
    <property type="match status" value="1"/>
</dbReference>
<dbReference type="InterPro" id="IPR011045">
    <property type="entry name" value="N2O_reductase_N"/>
</dbReference>
<evidence type="ECO:0000256" key="1">
    <source>
        <dbReference type="ARBA" id="ARBA00009820"/>
    </source>
</evidence>
<dbReference type="Pfam" id="PF07676">
    <property type="entry name" value="PD40"/>
    <property type="match status" value="5"/>
</dbReference>
<sequence>MLAAGALAGAGQAVADDGTPEGGEDASAGRRLTVSEGTNVAAALSPDRTALAVDVLSAIWVLPAAGGNARRLTDELQDATQPHWSPDGSALVFQSFRDGAYQLWTVGRDGQGLKQLTKGDYDNREPQFAPDGKRIAFTSDQSGSNDLWLLDVATGVQTRVTSGDSEEGTPAWSSDGKRIVCTVDDSAIDVVDVATGERTRLVTPSPGAKLFGPALSPDGTRVSYVRFLGTRADVMVDDEVVASGEDVHAVRTSWVSAAELLYTAAGGIRRLRLNETPRQVPFTATVSIARPAWRHTVRDFTAPGAQPVKGIAGPVVSPDGRQVAFRALNALWVMRIGQAPTRLAGDGYFNSDPDWSPDSASLVYASDRSGTAALWRQDVKGGAPVRLTNRSGAQLTPRWSPDGTRIAYQDENGGTWVLELGSGAVRQVLPAVFQPGRPSWAPDGRRIVLAANKPYSKRNRAGLSEVLSVDLETGATRSEPVAAHRSVATRGDDGPVWTPDGRYFVCVMESTAWRVPVDATGRITGGPEQITTEVTDSVSVDGSGTLFYLSNGRLRKVPVTGGTPRTVPVDLSFRRPVAAGTTVFRAGALWDGRSTGLRRHVDVVVKEGRVTEVVPAGQGRGDKVVDASGLTLMPGLIDAHLHWHIRGRQWGDRTGRLLLSYGITTVVSPGDPAYQMVETREALESGAKAGPRFFGTGDALDGARVFWNFARPVVSAPQLRLEMGRAQALSYDLVKTYIRLPAPLEAAATAQAHLRGMPVTSHYAYPQATYGMDFMEHTGGGNRVGYSQTQTRLGRAYQDAVGVLTTAGMPVTSTLMNSSVLLADDRSLVDDERTKCFYPAWDYGALVAKAEAAGGPTAELNRVLLAGGVDMLLRVQRGGGSVVAGSDAPLDDPAISLHQNLRAMVRGGFTPYEALRTATVNPAQRLGLGTQLGTVSVGALADFVCVEGDPLSDIDAAARVRSVVVGGVARTVAALMEPFTSTPAGAAAAPVNRVARSLVSAEAQRAHGWHDPRPNSTGCLC</sequence>
<accession>A0ABV5PLW3</accession>
<comment type="similarity">
    <text evidence="1">Belongs to the TolB family.</text>
</comment>
<dbReference type="Gene3D" id="3.30.110.90">
    <property type="entry name" value="Amidohydrolase"/>
    <property type="match status" value="1"/>
</dbReference>
<dbReference type="RefSeq" id="WP_345218109.1">
    <property type="nucleotide sequence ID" value="NZ_BAAAXE010000001.1"/>
</dbReference>
<comment type="caution">
    <text evidence="4">The sequence shown here is derived from an EMBL/GenBank/DDBJ whole genome shotgun (WGS) entry which is preliminary data.</text>
</comment>
<dbReference type="SUPFAM" id="SSF50974">
    <property type="entry name" value="Nitrous oxide reductase, N-terminal domain"/>
    <property type="match status" value="1"/>
</dbReference>
<dbReference type="Pfam" id="PF01979">
    <property type="entry name" value="Amidohydro_1"/>
    <property type="match status" value="1"/>
</dbReference>
<evidence type="ECO:0000256" key="2">
    <source>
        <dbReference type="SAM" id="MobiDB-lite"/>
    </source>
</evidence>
<dbReference type="SUPFAM" id="SSF82171">
    <property type="entry name" value="DPP6 N-terminal domain-like"/>
    <property type="match status" value="2"/>
</dbReference>
<dbReference type="InterPro" id="IPR032466">
    <property type="entry name" value="Metal_Hydrolase"/>
</dbReference>
<feature type="region of interest" description="Disordered" evidence="2">
    <location>
        <begin position="1"/>
        <end position="31"/>
    </location>
</feature>
<dbReference type="EMBL" id="JBHMCR010000019">
    <property type="protein sequence ID" value="MFB9524166.1"/>
    <property type="molecule type" value="Genomic_DNA"/>
</dbReference>
<feature type="compositionally biased region" description="Low complexity" evidence="2">
    <location>
        <begin position="1"/>
        <end position="17"/>
    </location>
</feature>
<dbReference type="Gene3D" id="2.120.10.30">
    <property type="entry name" value="TolB, C-terminal domain"/>
    <property type="match status" value="3"/>
</dbReference>
<dbReference type="PANTHER" id="PTHR36842:SF1">
    <property type="entry name" value="PROTEIN TOLB"/>
    <property type="match status" value="1"/>
</dbReference>
<dbReference type="Gene3D" id="2.30.40.10">
    <property type="entry name" value="Urease, subunit C, domain 1"/>
    <property type="match status" value="2"/>
</dbReference>
<name>A0ABV5PLW3_STRCM</name>